<evidence type="ECO:0000259" key="9">
    <source>
        <dbReference type="Pfam" id="PF02781"/>
    </source>
</evidence>
<feature type="binding site" evidence="7">
    <location>
        <position position="49"/>
    </location>
    <ligand>
        <name>NADP(+)</name>
        <dbReference type="ChEBI" id="CHEBI:58349"/>
    </ligand>
</feature>
<dbReference type="InterPro" id="IPR019796">
    <property type="entry name" value="G6P_DH_AS"/>
</dbReference>
<evidence type="ECO:0000259" key="8">
    <source>
        <dbReference type="Pfam" id="PF00479"/>
    </source>
</evidence>
<dbReference type="Proteomes" id="UP000243591">
    <property type="component" value="Chromosome"/>
</dbReference>
<feature type="binding site" evidence="7">
    <location>
        <position position="184"/>
    </location>
    <ligand>
        <name>substrate</name>
    </ligand>
</feature>
<feature type="binding site" evidence="7">
    <location>
        <position position="180"/>
    </location>
    <ligand>
        <name>substrate</name>
    </ligand>
</feature>
<evidence type="ECO:0000313" key="11">
    <source>
        <dbReference type="Proteomes" id="UP000243591"/>
    </source>
</evidence>
<dbReference type="Pfam" id="PF02781">
    <property type="entry name" value="G6PD_C"/>
    <property type="match status" value="1"/>
</dbReference>
<evidence type="ECO:0000256" key="2">
    <source>
        <dbReference type="ARBA" id="ARBA00009975"/>
    </source>
</evidence>
<dbReference type="Gene3D" id="3.40.50.720">
    <property type="entry name" value="NAD(P)-binding Rossmann-like Domain"/>
    <property type="match status" value="1"/>
</dbReference>
<dbReference type="EMBL" id="CP023483">
    <property type="protein sequence ID" value="ATF26909.1"/>
    <property type="molecule type" value="Genomic_DNA"/>
</dbReference>
<dbReference type="GeneID" id="66536323"/>
<dbReference type="SUPFAM" id="SSF51735">
    <property type="entry name" value="NAD(P)-binding Rossmann-fold domains"/>
    <property type="match status" value="1"/>
</dbReference>
<feature type="binding site" evidence="7">
    <location>
        <position position="347"/>
    </location>
    <ligand>
        <name>substrate</name>
    </ligand>
</feature>
<evidence type="ECO:0000313" key="10">
    <source>
        <dbReference type="EMBL" id="ATF26909.1"/>
    </source>
</evidence>
<dbReference type="SUPFAM" id="SSF55347">
    <property type="entry name" value="Glyceraldehyde-3-phosphate dehydrogenase-like, C-terminal domain"/>
    <property type="match status" value="1"/>
</dbReference>
<dbReference type="EC" id="1.1.1.49" evidence="7"/>
<dbReference type="Gene3D" id="3.30.360.10">
    <property type="entry name" value="Dihydrodipicolinate Reductase, domain 2"/>
    <property type="match status" value="1"/>
</dbReference>
<dbReference type="STRING" id="2756.BFR44_04685"/>
<dbReference type="NCBIfam" id="TIGR00871">
    <property type="entry name" value="zwf"/>
    <property type="match status" value="1"/>
</dbReference>
<keyword evidence="4 7" id="KW-0521">NADP</keyword>
<keyword evidence="11" id="KW-1185">Reference proteome</keyword>
<dbReference type="HAMAP" id="MF_00966">
    <property type="entry name" value="G6PD"/>
    <property type="match status" value="1"/>
</dbReference>
<accession>A0A1D2LZM3</accession>
<evidence type="ECO:0000256" key="6">
    <source>
        <dbReference type="ARBA" id="ARBA00023277"/>
    </source>
</evidence>
<comment type="caution">
    <text evidence="7">Lacks conserved residue(s) required for the propagation of feature annotation.</text>
</comment>
<dbReference type="GO" id="GO:0006006">
    <property type="term" value="P:glucose metabolic process"/>
    <property type="evidence" value="ECO:0007669"/>
    <property type="project" value="UniProtKB-KW"/>
</dbReference>
<feature type="binding site" evidence="7">
    <location>
        <position position="150"/>
    </location>
    <ligand>
        <name>NADP(+)</name>
        <dbReference type="ChEBI" id="CHEBI:58349"/>
    </ligand>
</feature>
<feature type="binding site" evidence="7">
    <location>
        <position position="218"/>
    </location>
    <ligand>
        <name>substrate</name>
    </ligand>
</feature>
<dbReference type="PROSITE" id="PS00069">
    <property type="entry name" value="G6P_DEHYDROGENASE"/>
    <property type="match status" value="1"/>
</dbReference>
<dbReference type="GO" id="GO:0050661">
    <property type="term" value="F:NADP binding"/>
    <property type="evidence" value="ECO:0007669"/>
    <property type="project" value="UniProtKB-UniRule"/>
</dbReference>
<comment type="pathway">
    <text evidence="1 7">Carbohydrate degradation; pentose phosphate pathway; D-ribulose 5-phosphate from D-glucose 6-phosphate (oxidative stage): step 1/3.</text>
</comment>
<dbReference type="PRINTS" id="PR00079">
    <property type="entry name" value="G6PDHDRGNASE"/>
</dbReference>
<feature type="binding site" evidence="7">
    <location>
        <position position="237"/>
    </location>
    <ligand>
        <name>substrate</name>
    </ligand>
</feature>
<organism evidence="10 11">
    <name type="scientific">Brochothrix thermosphacta</name>
    <name type="common">Microbacterium thermosphactum</name>
    <dbReference type="NCBI Taxonomy" id="2756"/>
    <lineage>
        <taxon>Bacteria</taxon>
        <taxon>Bacillati</taxon>
        <taxon>Bacillota</taxon>
        <taxon>Bacilli</taxon>
        <taxon>Bacillales</taxon>
        <taxon>Listeriaceae</taxon>
        <taxon>Brochothrix</taxon>
    </lineage>
</organism>
<dbReference type="AlphaFoldDB" id="A0A1D2LZM3"/>
<keyword evidence="3 7" id="KW-0313">Glucose metabolism</keyword>
<dbReference type="SMR" id="A0A1D2LZM3"/>
<dbReference type="InterPro" id="IPR001282">
    <property type="entry name" value="G6P_DH"/>
</dbReference>
<protein>
    <recommendedName>
        <fullName evidence="7">Glucose-6-phosphate 1-dehydrogenase</fullName>
        <shortName evidence="7">G6PD</shortName>
        <ecNumber evidence="7">1.1.1.49</ecNumber>
    </recommendedName>
</protein>
<dbReference type="KEGG" id="bths:CNY62_11380"/>
<dbReference type="GO" id="GO:0004345">
    <property type="term" value="F:glucose-6-phosphate dehydrogenase activity"/>
    <property type="evidence" value="ECO:0007669"/>
    <property type="project" value="UniProtKB-UniRule"/>
</dbReference>
<dbReference type="UniPathway" id="UPA00115">
    <property type="reaction ID" value="UER00408"/>
</dbReference>
<dbReference type="OrthoDB" id="9802739at2"/>
<gene>
    <name evidence="7" type="primary">zwf</name>
    <name evidence="10" type="ORF">CNY62_11380</name>
</gene>
<feature type="domain" description="Glucose-6-phosphate dehydrogenase NAD-binding" evidence="8">
    <location>
        <begin position="13"/>
        <end position="189"/>
    </location>
</feature>
<dbReference type="InterPro" id="IPR022675">
    <property type="entry name" value="G6P_DH_C"/>
</dbReference>
<proteinExistence type="inferred from homology"/>
<dbReference type="PIRSF" id="PIRSF000110">
    <property type="entry name" value="G6PD"/>
    <property type="match status" value="1"/>
</dbReference>
<dbReference type="InterPro" id="IPR036291">
    <property type="entry name" value="NAD(P)-bd_dom_sf"/>
</dbReference>
<sequence>MTTIKEETTLITIFGGTGDLANRKLYPAIYRLYAKGFLKENFAVIGTARRQLTNELFRQQVASSITSIADKSQIQEFVSHFYYRSHDVTNQESYKVLLDLSNELDSKYSLKGNRIFFLAMAPTFFNEIAVRLKSEGLVDTEGYQRLMIEKPFGHNLESAQELNDALGLAFNENQIYRIDHYLGKEMVQNVSAIRFANPMIEALWNNRHISNIQVTLAEELGVEERGGYYDNSGALRDMFQNHILQVVSLVLMDYPLSLDKSDIRAEKVRLLRSFDVPEVDEVNNFFVPGQYDANPEDATKYKAYRSEDNVDPKSTTETFVAGKLTSHSDRWNGVPIYIRTGKRLETKKTSIVIEFKNDRPNLFDDSNEQISNTLVIEIAPNESISLNINVKVPGQGLVTQPTVLQTSADSVDPNAPEAYEKVIHDCLRGDATYFSHWDEVALSWQLVDRIYEGWATHPTSLPNYASGSTGPEAANELLAKDGFKWYPLS</sequence>
<evidence type="ECO:0000256" key="1">
    <source>
        <dbReference type="ARBA" id="ARBA00004937"/>
    </source>
</evidence>
<dbReference type="PANTHER" id="PTHR23429">
    <property type="entry name" value="GLUCOSE-6-PHOSPHATE 1-DEHYDROGENASE G6PD"/>
    <property type="match status" value="1"/>
</dbReference>
<keyword evidence="5 7" id="KW-0560">Oxidoreductase</keyword>
<feature type="domain" description="Glucose-6-phosphate dehydrogenase C-terminal" evidence="9">
    <location>
        <begin position="192"/>
        <end position="485"/>
    </location>
</feature>
<evidence type="ECO:0000256" key="3">
    <source>
        <dbReference type="ARBA" id="ARBA00022526"/>
    </source>
</evidence>
<dbReference type="RefSeq" id="WP_069125160.1">
    <property type="nucleotide sequence ID" value="NZ_CBCPIX010000002.1"/>
</dbReference>
<keyword evidence="6 7" id="KW-0119">Carbohydrate metabolism</keyword>
<dbReference type="Pfam" id="PF00479">
    <property type="entry name" value="G6PD_N"/>
    <property type="match status" value="1"/>
</dbReference>
<feature type="binding site" evidence="7">
    <location>
        <begin position="87"/>
        <end position="88"/>
    </location>
    <ligand>
        <name>NADP(+)</name>
        <dbReference type="ChEBI" id="CHEBI:58349"/>
    </ligand>
</feature>
<name>A0A1D2LZM3_BROTH</name>
<feature type="active site" description="Proton acceptor" evidence="7">
    <location>
        <position position="242"/>
    </location>
</feature>
<evidence type="ECO:0000256" key="7">
    <source>
        <dbReference type="HAMAP-Rule" id="MF_00966"/>
    </source>
</evidence>
<reference evidence="10 11" key="1">
    <citation type="submission" date="2017-09" db="EMBL/GenBank/DDBJ databases">
        <title>Complete Genome Sequences of Two Strains of the Meat Spoilage Bacterium Brochothrix thermosphacta Isolated from Ground Chicken.</title>
        <authorList>
            <person name="Paoli G.C."/>
            <person name="Wijey C."/>
            <person name="Chen C.-Y."/>
            <person name="Nguyen L."/>
            <person name="Yan X."/>
            <person name="Irwin P.L."/>
        </authorList>
    </citation>
    <scope>NUCLEOTIDE SEQUENCE [LARGE SCALE GENOMIC DNA]</scope>
    <source>
        <strain evidence="10 11">BI</strain>
    </source>
</reference>
<feature type="binding site" evidence="7">
    <location>
        <position position="342"/>
    </location>
    <ligand>
        <name>substrate</name>
    </ligand>
</feature>
<comment type="similarity">
    <text evidence="2 7">Belongs to the glucose-6-phosphate dehydrogenase family.</text>
</comment>
<dbReference type="PANTHER" id="PTHR23429:SF0">
    <property type="entry name" value="GLUCOSE-6-PHOSPHATE 1-DEHYDROGENASE"/>
    <property type="match status" value="1"/>
</dbReference>
<dbReference type="InterPro" id="IPR022674">
    <property type="entry name" value="G6P_DH_NAD-bd"/>
</dbReference>
<comment type="function">
    <text evidence="7">Catalyzes the oxidation of glucose 6-phosphate to 6-phosphogluconolactone.</text>
</comment>
<dbReference type="GO" id="GO:0005829">
    <property type="term" value="C:cytosol"/>
    <property type="evidence" value="ECO:0007669"/>
    <property type="project" value="TreeGrafter"/>
</dbReference>
<comment type="catalytic activity">
    <reaction evidence="7">
        <text>D-glucose 6-phosphate + NADP(+) = 6-phospho-D-glucono-1,5-lactone + NADPH + H(+)</text>
        <dbReference type="Rhea" id="RHEA:15841"/>
        <dbReference type="ChEBI" id="CHEBI:15378"/>
        <dbReference type="ChEBI" id="CHEBI:57783"/>
        <dbReference type="ChEBI" id="CHEBI:57955"/>
        <dbReference type="ChEBI" id="CHEBI:58349"/>
        <dbReference type="ChEBI" id="CHEBI:61548"/>
        <dbReference type="EC" id="1.1.1.49"/>
    </reaction>
</comment>
<evidence type="ECO:0000256" key="4">
    <source>
        <dbReference type="ARBA" id="ARBA00022857"/>
    </source>
</evidence>
<dbReference type="GO" id="GO:0009051">
    <property type="term" value="P:pentose-phosphate shunt, oxidative branch"/>
    <property type="evidence" value="ECO:0007669"/>
    <property type="project" value="TreeGrafter"/>
</dbReference>
<evidence type="ECO:0000256" key="5">
    <source>
        <dbReference type="ARBA" id="ARBA00023002"/>
    </source>
</evidence>